<keyword evidence="1" id="KW-0624">Polysaccharide degradation</keyword>
<dbReference type="PANTHER" id="PTHR12631:SF10">
    <property type="entry name" value="BETA-XYLOSIDASE-LIKE PROTEIN-RELATED"/>
    <property type="match status" value="1"/>
</dbReference>
<dbReference type="GO" id="GO:0045493">
    <property type="term" value="P:xylan catabolic process"/>
    <property type="evidence" value="ECO:0007669"/>
    <property type="project" value="UniProtKB-KW"/>
</dbReference>
<accession>A0A552UJH3</accession>
<dbReference type="InterPro" id="IPR051923">
    <property type="entry name" value="Glycosyl_Hydrolase_39"/>
</dbReference>
<keyword evidence="1" id="KW-0326">Glycosidase</keyword>
<dbReference type="GO" id="GO:0004553">
    <property type="term" value="F:hydrolase activity, hydrolyzing O-glycosyl compounds"/>
    <property type="evidence" value="ECO:0007669"/>
    <property type="project" value="TreeGrafter"/>
</dbReference>
<evidence type="ECO:0000313" key="1">
    <source>
        <dbReference type="EMBL" id="TRW18383.1"/>
    </source>
</evidence>
<proteinExistence type="predicted"/>
<keyword evidence="1" id="KW-0858">Xylan degradation</keyword>
<keyword evidence="2" id="KW-1185">Reference proteome</keyword>
<keyword evidence="1" id="KW-0119">Carbohydrate metabolism</keyword>
<sequence>METSKDRVVTNLEVRLPYLGSVRPRSTREISGSNWLLGCETLDRDYADYDQYKEFIAPLGIKRLRMQAGWAKTEKVRAVYDFAWLDRIVDDATGRGFEPWLQTSYGNPIYPGGGGYNLGAGLPVSAEALAAYDRWVAALVTRYAAKVFDWEVWNEPNFGDNTINSPEMTADFNVRTARIIKRIQPRARISGLALGHFAQPFVDRFFKRVADLRGFGLFANMTYHDYAYNPDSNRHEVAQLRAALDRYAPAMPLRQGENGAPSAGGSGRGALWDYPWSELTQAKWDTRRMLGDLGLDIESSVFGLVEMNYTAGPINRLNYKGILKSDASKRVIRPKTAYYAIQHVTSIFDDSLERIRTLKHSYRAADAAPGETLFSYSTDRRTAGFGYRNRKTGKQLYSFWLADNIPAESNEVRLQELVIAGADIDTPVWVDIISGAVHDIPAAQVRRTGNALRLSGVPFYDAPIVVADRSLVSITT</sequence>
<gene>
    <name evidence="1" type="ORF">FMM06_03935</name>
</gene>
<dbReference type="InterPro" id="IPR017853">
    <property type="entry name" value="GH"/>
</dbReference>
<dbReference type="SUPFAM" id="SSF51445">
    <property type="entry name" value="(Trans)glycosidases"/>
    <property type="match status" value="1"/>
</dbReference>
<dbReference type="EMBL" id="VJWA01000001">
    <property type="protein sequence ID" value="TRW18383.1"/>
    <property type="molecule type" value="Genomic_DNA"/>
</dbReference>
<dbReference type="PANTHER" id="PTHR12631">
    <property type="entry name" value="ALPHA-L-IDURONIDASE"/>
    <property type="match status" value="1"/>
</dbReference>
<organism evidence="1 2">
    <name type="scientific">Glacieibacterium frigidum</name>
    <dbReference type="NCBI Taxonomy" id="2593303"/>
    <lineage>
        <taxon>Bacteria</taxon>
        <taxon>Pseudomonadati</taxon>
        <taxon>Pseudomonadota</taxon>
        <taxon>Alphaproteobacteria</taxon>
        <taxon>Sphingomonadales</taxon>
        <taxon>Sphingosinicellaceae</taxon>
        <taxon>Glacieibacterium</taxon>
    </lineage>
</organism>
<dbReference type="AlphaFoldDB" id="A0A552UJH3"/>
<evidence type="ECO:0000313" key="2">
    <source>
        <dbReference type="Proteomes" id="UP000317894"/>
    </source>
</evidence>
<protein>
    <submittedName>
        <fullName evidence="1">Endo-1,4-beta-xylanase</fullName>
    </submittedName>
</protein>
<dbReference type="OrthoDB" id="9815836at2"/>
<reference evidence="1 2" key="1">
    <citation type="submission" date="2019-07" db="EMBL/GenBank/DDBJ databases">
        <title>Novel species isolated from glacier.</title>
        <authorList>
            <person name="Liu Q."/>
            <person name="Xin Y.-H."/>
        </authorList>
    </citation>
    <scope>NUCLEOTIDE SEQUENCE [LARGE SCALE GENOMIC DNA]</scope>
    <source>
        <strain evidence="1 2">LB1R16</strain>
    </source>
</reference>
<dbReference type="Proteomes" id="UP000317894">
    <property type="component" value="Unassembled WGS sequence"/>
</dbReference>
<dbReference type="Gene3D" id="3.20.20.80">
    <property type="entry name" value="Glycosidases"/>
    <property type="match status" value="1"/>
</dbReference>
<comment type="caution">
    <text evidence="1">The sequence shown here is derived from an EMBL/GenBank/DDBJ whole genome shotgun (WGS) entry which is preliminary data.</text>
</comment>
<keyword evidence="1" id="KW-0378">Hydrolase</keyword>
<name>A0A552UJH3_9SPHN</name>